<keyword evidence="3" id="KW-1185">Reference proteome</keyword>
<sequence>MIPLEPDKFHHGYNRANGNENIFKNKENYRFFLQQYKKYIVPLADTFCYCLMPNHFHFLFRIKSEPELKKLVDFPNSPAVEKFLSKGFSNFFSSYTQAFNKQQNRRGSLFMKNFKRKCIEKEDYLYNLIPYIHNNPVAAKLCEKAEDWEFSSYNSIISEKPTLLQREEILEYFDGRSNFISFHKKPNNDNFSC</sequence>
<name>A0ABU3CCM6_9FLAO</name>
<dbReference type="SMART" id="SM01321">
    <property type="entry name" value="Y1_Tnp"/>
    <property type="match status" value="1"/>
</dbReference>
<dbReference type="InterPro" id="IPR036515">
    <property type="entry name" value="Transposase_17_sf"/>
</dbReference>
<dbReference type="EMBL" id="JAVRHQ010000021">
    <property type="protein sequence ID" value="MDT0644093.1"/>
    <property type="molecule type" value="Genomic_DNA"/>
</dbReference>
<dbReference type="RefSeq" id="WP_311535712.1">
    <property type="nucleotide sequence ID" value="NZ_JAVRHQ010000021.1"/>
</dbReference>
<dbReference type="Gene3D" id="3.30.70.1290">
    <property type="entry name" value="Transposase IS200-like"/>
    <property type="match status" value="1"/>
</dbReference>
<accession>A0ABU3CCM6</accession>
<gene>
    <name evidence="2" type="ORF">RM553_14745</name>
</gene>
<proteinExistence type="predicted"/>
<reference evidence="2 3" key="1">
    <citation type="submission" date="2023-09" db="EMBL/GenBank/DDBJ databases">
        <authorList>
            <person name="Rey-Velasco X."/>
        </authorList>
    </citation>
    <scope>NUCLEOTIDE SEQUENCE [LARGE SCALE GENOMIC DNA]</scope>
    <source>
        <strain evidence="2 3">F363</strain>
    </source>
</reference>
<organism evidence="2 3">
    <name type="scientific">Autumnicola tepida</name>
    <dbReference type="NCBI Taxonomy" id="3075595"/>
    <lineage>
        <taxon>Bacteria</taxon>
        <taxon>Pseudomonadati</taxon>
        <taxon>Bacteroidota</taxon>
        <taxon>Flavobacteriia</taxon>
        <taxon>Flavobacteriales</taxon>
        <taxon>Flavobacteriaceae</taxon>
        <taxon>Autumnicola</taxon>
    </lineage>
</organism>
<dbReference type="SUPFAM" id="SSF143422">
    <property type="entry name" value="Transposase IS200-like"/>
    <property type="match status" value="1"/>
</dbReference>
<evidence type="ECO:0000313" key="3">
    <source>
        <dbReference type="Proteomes" id="UP001262889"/>
    </source>
</evidence>
<dbReference type="Proteomes" id="UP001262889">
    <property type="component" value="Unassembled WGS sequence"/>
</dbReference>
<evidence type="ECO:0000313" key="2">
    <source>
        <dbReference type="EMBL" id="MDT0644093.1"/>
    </source>
</evidence>
<evidence type="ECO:0000259" key="1">
    <source>
        <dbReference type="SMART" id="SM01321"/>
    </source>
</evidence>
<comment type="caution">
    <text evidence="2">The sequence shown here is derived from an EMBL/GenBank/DDBJ whole genome shotgun (WGS) entry which is preliminary data.</text>
</comment>
<protein>
    <recommendedName>
        <fullName evidence="1">Transposase IS200-like domain-containing protein</fullName>
    </recommendedName>
</protein>
<feature type="domain" description="Transposase IS200-like" evidence="1">
    <location>
        <begin position="5"/>
        <end position="135"/>
    </location>
</feature>
<dbReference type="PANTHER" id="PTHR34322:SF2">
    <property type="entry name" value="TRANSPOSASE IS200-LIKE DOMAIN-CONTAINING PROTEIN"/>
    <property type="match status" value="1"/>
</dbReference>
<dbReference type="PANTHER" id="PTHR34322">
    <property type="entry name" value="TRANSPOSASE, Y1_TNP DOMAIN-CONTAINING"/>
    <property type="match status" value="1"/>
</dbReference>
<dbReference type="InterPro" id="IPR002686">
    <property type="entry name" value="Transposase_17"/>
</dbReference>